<protein>
    <recommendedName>
        <fullName evidence="2">DUF397 domain-containing protein</fullName>
    </recommendedName>
</protein>
<dbReference type="Proteomes" id="UP000603227">
    <property type="component" value="Unassembled WGS sequence"/>
</dbReference>
<accession>A0A919GB43</accession>
<dbReference type="AlphaFoldDB" id="A0A919GB43"/>
<reference evidence="3" key="2">
    <citation type="submission" date="2020-09" db="EMBL/GenBank/DDBJ databases">
        <authorList>
            <person name="Sun Q."/>
            <person name="Zhou Y."/>
        </authorList>
    </citation>
    <scope>NUCLEOTIDE SEQUENCE</scope>
    <source>
        <strain evidence="3">CGMCC 4.7403</strain>
    </source>
</reference>
<evidence type="ECO:0000259" key="2">
    <source>
        <dbReference type="Pfam" id="PF04149"/>
    </source>
</evidence>
<proteinExistence type="predicted"/>
<gene>
    <name evidence="3" type="ORF">GCM10017771_02330</name>
</gene>
<keyword evidence="4" id="KW-1185">Reference proteome</keyword>
<dbReference type="RefSeq" id="WP_373313238.1">
    <property type="nucleotide sequence ID" value="NZ_BNAT01000001.1"/>
</dbReference>
<evidence type="ECO:0000256" key="1">
    <source>
        <dbReference type="SAM" id="MobiDB-lite"/>
    </source>
</evidence>
<feature type="compositionally biased region" description="Basic and acidic residues" evidence="1">
    <location>
        <begin position="17"/>
        <end position="35"/>
    </location>
</feature>
<feature type="region of interest" description="Disordered" evidence="1">
    <location>
        <begin position="1"/>
        <end position="54"/>
    </location>
</feature>
<dbReference type="EMBL" id="BNAT01000001">
    <property type="protein sequence ID" value="GHH81169.1"/>
    <property type="molecule type" value="Genomic_DNA"/>
</dbReference>
<evidence type="ECO:0000313" key="4">
    <source>
        <dbReference type="Proteomes" id="UP000603227"/>
    </source>
</evidence>
<sequence length="113" mass="12575">MHHRISDGVHNNVHNSVHHDTRNDLRNDIRNDIRKGVRNGMPARDLGTQDWQRPWSDDAGGACVEVKKLADGRVAVRQSTDPDGPALVFTPYEMTSFLAGVKAGEADFLLPDF</sequence>
<name>A0A919GB43_9ACTN</name>
<comment type="caution">
    <text evidence="3">The sequence shown here is derived from an EMBL/GenBank/DDBJ whole genome shotgun (WGS) entry which is preliminary data.</text>
</comment>
<feature type="domain" description="DUF397" evidence="2">
    <location>
        <begin position="50"/>
        <end position="102"/>
    </location>
</feature>
<evidence type="ECO:0000313" key="3">
    <source>
        <dbReference type="EMBL" id="GHH81169.1"/>
    </source>
</evidence>
<organism evidence="3 4">
    <name type="scientific">Streptomyces capitiformicae</name>
    <dbReference type="NCBI Taxonomy" id="2014920"/>
    <lineage>
        <taxon>Bacteria</taxon>
        <taxon>Bacillati</taxon>
        <taxon>Actinomycetota</taxon>
        <taxon>Actinomycetes</taxon>
        <taxon>Kitasatosporales</taxon>
        <taxon>Streptomycetaceae</taxon>
        <taxon>Streptomyces</taxon>
    </lineage>
</organism>
<dbReference type="InterPro" id="IPR007278">
    <property type="entry name" value="DUF397"/>
</dbReference>
<reference evidence="3" key="1">
    <citation type="journal article" date="2014" name="Int. J. Syst. Evol. Microbiol.">
        <title>Complete genome sequence of Corynebacterium casei LMG S-19264T (=DSM 44701T), isolated from a smear-ripened cheese.</title>
        <authorList>
            <consortium name="US DOE Joint Genome Institute (JGI-PGF)"/>
            <person name="Walter F."/>
            <person name="Albersmeier A."/>
            <person name="Kalinowski J."/>
            <person name="Ruckert C."/>
        </authorList>
    </citation>
    <scope>NUCLEOTIDE SEQUENCE</scope>
    <source>
        <strain evidence="3">CGMCC 4.7403</strain>
    </source>
</reference>
<dbReference type="Pfam" id="PF04149">
    <property type="entry name" value="DUF397"/>
    <property type="match status" value="1"/>
</dbReference>